<evidence type="ECO:0000256" key="1">
    <source>
        <dbReference type="SAM" id="Phobius"/>
    </source>
</evidence>
<evidence type="ECO:0008006" key="4">
    <source>
        <dbReference type="Google" id="ProtNLM"/>
    </source>
</evidence>
<keyword evidence="3" id="KW-1185">Reference proteome</keyword>
<evidence type="ECO:0000313" key="2">
    <source>
        <dbReference type="EMBL" id="QAU06450.1"/>
    </source>
</evidence>
<dbReference type="RefSeq" id="YP_009953123.1">
    <property type="nucleotide sequence ID" value="NC_051619.1"/>
</dbReference>
<gene>
    <name evidence="2" type="primary">32</name>
    <name evidence="2" type="ORF">SEA_KISI_32</name>
</gene>
<dbReference type="Proteomes" id="UP000290331">
    <property type="component" value="Segment"/>
</dbReference>
<evidence type="ECO:0000313" key="3">
    <source>
        <dbReference type="Proteomes" id="UP000290331"/>
    </source>
</evidence>
<feature type="transmembrane region" description="Helical" evidence="1">
    <location>
        <begin position="114"/>
        <end position="134"/>
    </location>
</feature>
<dbReference type="GeneID" id="60324590"/>
<reference evidence="2 3" key="1">
    <citation type="submission" date="2019-01" db="EMBL/GenBank/DDBJ databases">
        <authorList>
            <person name="Kinder M."/>
            <person name="Sitio E."/>
            <person name="Ackerson L."/>
            <person name="Anderson L."/>
            <person name="Cottrell A."/>
            <person name="Eggleston T."/>
            <person name="Kiefer A."/>
            <person name="Ukcamaj A."/>
            <person name="Vendrell P."/>
            <person name="Waytashek C."/>
            <person name="Yeo A."/>
            <person name="Braley A.B."/>
            <person name="Ettinger A.-S.H."/>
            <person name="Ettinger W.F."/>
            <person name="Anders K.R."/>
            <person name="Bradley K.W."/>
            <person name="Asai D.J."/>
            <person name="Bowman C.A."/>
            <person name="Russell D.A."/>
            <person name="Pope W.H."/>
            <person name="Jacobs-Sera D."/>
            <person name="Hendrix R.W."/>
            <person name="Hatfull G.F."/>
        </authorList>
    </citation>
    <scope>NUCLEOTIDE SEQUENCE [LARGE SCALE GENOMIC DNA]</scope>
</reference>
<feature type="transmembrane region" description="Helical" evidence="1">
    <location>
        <begin position="49"/>
        <end position="66"/>
    </location>
</feature>
<keyword evidence="1" id="KW-0812">Transmembrane</keyword>
<dbReference type="EMBL" id="MK376955">
    <property type="protein sequence ID" value="QAU06450.1"/>
    <property type="molecule type" value="Genomic_DNA"/>
</dbReference>
<feature type="transmembrane region" description="Helical" evidence="1">
    <location>
        <begin position="87"/>
        <end position="108"/>
    </location>
</feature>
<organism evidence="2 3">
    <name type="scientific">Mycobacterium phage KiSi</name>
    <dbReference type="NCBI Taxonomy" id="2507856"/>
    <lineage>
        <taxon>Viruses</taxon>
        <taxon>Duplodnaviria</taxon>
        <taxon>Heunggongvirae</taxon>
        <taxon>Uroviricota</taxon>
        <taxon>Caudoviricetes</taxon>
        <taxon>Weiservirinae</taxon>
        <taxon>Anayavirus</taxon>
        <taxon>Anayavirus kisi</taxon>
    </lineage>
</organism>
<keyword evidence="1" id="KW-1133">Transmembrane helix</keyword>
<dbReference type="KEGG" id="vg:60324590"/>
<name>A0A410TBM2_9CAUD</name>
<proteinExistence type="predicted"/>
<protein>
    <recommendedName>
        <fullName evidence="4">Minor tail protein</fullName>
    </recommendedName>
</protein>
<keyword evidence="1" id="KW-0472">Membrane</keyword>
<accession>A0A410TBM2</accession>
<sequence length="140" mass="15418">MTYRFVPNFALRLVQQALLVEAIVRGCNYISTPDAASALYTEVEQSAPLAVWGTAFILCGVVGLAGELWMNYTGTSIATQHRAWPPLIAHVGCMVLFGAFAISSLIGVLSREPIYGYVTPYDFAFFALGHWAYARRRKHG</sequence>